<organism evidence="2">
    <name type="scientific">Cryptomonas curvata</name>
    <dbReference type="NCBI Taxonomy" id="233186"/>
    <lineage>
        <taxon>Eukaryota</taxon>
        <taxon>Cryptophyceae</taxon>
        <taxon>Cryptomonadales</taxon>
        <taxon>Cryptomonadaceae</taxon>
        <taxon>Cryptomonas</taxon>
    </lineage>
</organism>
<protein>
    <submittedName>
        <fullName evidence="2">Uncharacterized protein</fullName>
    </submittedName>
</protein>
<evidence type="ECO:0000256" key="1">
    <source>
        <dbReference type="SAM" id="MobiDB-lite"/>
    </source>
</evidence>
<accession>A0A7S0MZQ2</accession>
<evidence type="ECO:0000313" key="2">
    <source>
        <dbReference type="EMBL" id="CAD8653946.1"/>
    </source>
</evidence>
<dbReference type="EMBL" id="HBEZ01051880">
    <property type="protein sequence ID" value="CAD8653946.1"/>
    <property type="molecule type" value="Transcribed_RNA"/>
</dbReference>
<dbReference type="AlphaFoldDB" id="A0A7S0MZQ2"/>
<gene>
    <name evidence="2" type="ORF">CCUR1050_LOCUS28431</name>
</gene>
<sequence length="102" mass="11207">MKVNFLDGNSLVAVRFRLNSPTILQFCIQLCRVTSILLSFTFIAKASFLHPISAYGAPFFICILQEIFQLKVLLHALNQTTDPAAPAQSKSQAAHQGTCNPV</sequence>
<feature type="compositionally biased region" description="Low complexity" evidence="1">
    <location>
        <begin position="83"/>
        <end position="94"/>
    </location>
</feature>
<feature type="region of interest" description="Disordered" evidence="1">
    <location>
        <begin position="83"/>
        <end position="102"/>
    </location>
</feature>
<proteinExistence type="predicted"/>
<name>A0A7S0MZQ2_9CRYP</name>
<reference evidence="2" key="1">
    <citation type="submission" date="2021-01" db="EMBL/GenBank/DDBJ databases">
        <authorList>
            <person name="Corre E."/>
            <person name="Pelletier E."/>
            <person name="Niang G."/>
            <person name="Scheremetjew M."/>
            <person name="Finn R."/>
            <person name="Kale V."/>
            <person name="Holt S."/>
            <person name="Cochrane G."/>
            <person name="Meng A."/>
            <person name="Brown T."/>
            <person name="Cohen L."/>
        </authorList>
    </citation>
    <scope>NUCLEOTIDE SEQUENCE</scope>
    <source>
        <strain evidence="2">CCAP979/52</strain>
    </source>
</reference>